<evidence type="ECO:0000256" key="4">
    <source>
        <dbReference type="ARBA" id="ARBA00022617"/>
    </source>
</evidence>
<comment type="similarity">
    <text evidence="3">Belongs to the cytochrome P450 family.</text>
</comment>
<protein>
    <submittedName>
        <fullName evidence="9">Cytochrome P450</fullName>
    </submittedName>
</protein>
<evidence type="ECO:0000256" key="3">
    <source>
        <dbReference type="ARBA" id="ARBA00010617"/>
    </source>
</evidence>
<evidence type="ECO:0000256" key="8">
    <source>
        <dbReference type="ARBA" id="ARBA00023033"/>
    </source>
</evidence>
<evidence type="ECO:0000256" key="6">
    <source>
        <dbReference type="ARBA" id="ARBA00023002"/>
    </source>
</evidence>
<reference evidence="9" key="1">
    <citation type="submission" date="2020-09" db="EMBL/GenBank/DDBJ databases">
        <title>Comparative genome analyses of four rice-infecting Rhizoctonia solani isolates reveal extensive enrichment of homogalacturonan modification genes.</title>
        <authorList>
            <person name="Lee D.-Y."/>
            <person name="Jeon J."/>
            <person name="Kim K.-T."/>
            <person name="Cheong K."/>
            <person name="Song H."/>
            <person name="Choi G."/>
            <person name="Ko J."/>
            <person name="Opiyo S.O."/>
            <person name="Zuo S."/>
            <person name="Madhav S."/>
            <person name="Lee Y.-H."/>
            <person name="Wang G.-L."/>
        </authorList>
    </citation>
    <scope>NUCLEOTIDE SEQUENCE</scope>
    <source>
        <strain evidence="9">AG1-IA WGL</strain>
    </source>
</reference>
<dbReference type="PANTHER" id="PTHR24305">
    <property type="entry name" value="CYTOCHROME P450"/>
    <property type="match status" value="1"/>
</dbReference>
<dbReference type="InterPro" id="IPR002401">
    <property type="entry name" value="Cyt_P450_E_grp-I"/>
</dbReference>
<sequence>MFQARIRPLAYTGHIGEIFNPRGAPFHQHLANSFGGVVKDEQLYVSDAKALHDILVKQQDVFEETSWFILSNELTMGKGLLATTGEQHRRQRKMIAPFFSMRHLAEMTPVFFDVVKKVCETLVFKTRNGPQEVDVHHWMNRTSLELIGQSGLGYSFDDLTEGALPNPYTTAAMGVPSARFKLNLYRRMVPYLVKLGPPQLRRFLVRLIPSSDVQRLREMVDIMWDTSLRIVASKKAALEQGDDVMIQQVGRGKDIMSILLNANMHASESDRLPEKEVIGQVSTLVFAAMGTTSSALSRVLHLLARHPHIQETLRREICEAWEEKGELSCADLSNLPYLDAVVRETLRLYAPIPMVTRVATQETVIPLSESIAGTDGRDIKEITVPKGTMVYIAIIKANRDPAVWGPDALEWKPERSVLSFLCECKRGHDGLPRWMRAQPLSDIGTQYPSVYANMYEHINTFTSSRN</sequence>
<keyword evidence="5" id="KW-0479">Metal-binding</keyword>
<dbReference type="InterPro" id="IPR036396">
    <property type="entry name" value="Cyt_P450_sf"/>
</dbReference>
<evidence type="ECO:0000313" key="9">
    <source>
        <dbReference type="EMBL" id="KAF8701560.1"/>
    </source>
</evidence>
<dbReference type="GO" id="GO:0016705">
    <property type="term" value="F:oxidoreductase activity, acting on paired donors, with incorporation or reduction of molecular oxygen"/>
    <property type="evidence" value="ECO:0007669"/>
    <property type="project" value="InterPro"/>
</dbReference>
<comment type="cofactor">
    <cofactor evidence="1">
        <name>heme</name>
        <dbReference type="ChEBI" id="CHEBI:30413"/>
    </cofactor>
</comment>
<evidence type="ECO:0000256" key="2">
    <source>
        <dbReference type="ARBA" id="ARBA00005179"/>
    </source>
</evidence>
<dbReference type="SUPFAM" id="SSF48264">
    <property type="entry name" value="Cytochrome P450"/>
    <property type="match status" value="1"/>
</dbReference>
<dbReference type="Pfam" id="PF00067">
    <property type="entry name" value="p450"/>
    <property type="match status" value="1"/>
</dbReference>
<evidence type="ECO:0000313" key="10">
    <source>
        <dbReference type="Proteomes" id="UP000602905"/>
    </source>
</evidence>
<dbReference type="EMBL" id="JACYCD010000156">
    <property type="protein sequence ID" value="KAF8701560.1"/>
    <property type="molecule type" value="Genomic_DNA"/>
</dbReference>
<evidence type="ECO:0000256" key="7">
    <source>
        <dbReference type="ARBA" id="ARBA00023004"/>
    </source>
</evidence>
<dbReference type="InterPro" id="IPR050121">
    <property type="entry name" value="Cytochrome_P450_monoxygenase"/>
</dbReference>
<evidence type="ECO:0000256" key="1">
    <source>
        <dbReference type="ARBA" id="ARBA00001971"/>
    </source>
</evidence>
<dbReference type="GO" id="GO:0005506">
    <property type="term" value="F:iron ion binding"/>
    <property type="evidence" value="ECO:0007669"/>
    <property type="project" value="InterPro"/>
</dbReference>
<proteinExistence type="inferred from homology"/>
<keyword evidence="6" id="KW-0560">Oxidoreductase</keyword>
<gene>
    <name evidence="9" type="ORF">RHS03_06506</name>
</gene>
<dbReference type="PRINTS" id="PR00463">
    <property type="entry name" value="EP450I"/>
</dbReference>
<evidence type="ECO:0000256" key="5">
    <source>
        <dbReference type="ARBA" id="ARBA00022723"/>
    </source>
</evidence>
<dbReference type="Proteomes" id="UP000602905">
    <property type="component" value="Unassembled WGS sequence"/>
</dbReference>
<dbReference type="Gene3D" id="1.10.630.10">
    <property type="entry name" value="Cytochrome P450"/>
    <property type="match status" value="1"/>
</dbReference>
<dbReference type="AlphaFoldDB" id="A0A8H7LSY1"/>
<dbReference type="GO" id="GO:0020037">
    <property type="term" value="F:heme binding"/>
    <property type="evidence" value="ECO:0007669"/>
    <property type="project" value="InterPro"/>
</dbReference>
<comment type="caution">
    <text evidence="9">The sequence shown here is derived from an EMBL/GenBank/DDBJ whole genome shotgun (WGS) entry which is preliminary data.</text>
</comment>
<organism evidence="9 10">
    <name type="scientific">Rhizoctonia solani</name>
    <dbReference type="NCBI Taxonomy" id="456999"/>
    <lineage>
        <taxon>Eukaryota</taxon>
        <taxon>Fungi</taxon>
        <taxon>Dikarya</taxon>
        <taxon>Basidiomycota</taxon>
        <taxon>Agaricomycotina</taxon>
        <taxon>Agaricomycetes</taxon>
        <taxon>Cantharellales</taxon>
        <taxon>Ceratobasidiaceae</taxon>
        <taxon>Rhizoctonia</taxon>
    </lineage>
</organism>
<dbReference type="PANTHER" id="PTHR24305:SF166">
    <property type="entry name" value="CYTOCHROME P450 12A4, MITOCHONDRIAL-RELATED"/>
    <property type="match status" value="1"/>
</dbReference>
<dbReference type="InterPro" id="IPR001128">
    <property type="entry name" value="Cyt_P450"/>
</dbReference>
<keyword evidence="4" id="KW-0349">Heme</keyword>
<dbReference type="OrthoDB" id="1470350at2759"/>
<dbReference type="GO" id="GO:0004497">
    <property type="term" value="F:monooxygenase activity"/>
    <property type="evidence" value="ECO:0007669"/>
    <property type="project" value="UniProtKB-KW"/>
</dbReference>
<feature type="non-terminal residue" evidence="9">
    <location>
        <position position="466"/>
    </location>
</feature>
<keyword evidence="8" id="KW-0503">Monooxygenase</keyword>
<keyword evidence="7" id="KW-0408">Iron</keyword>
<accession>A0A8H7LSY1</accession>
<name>A0A8H7LSY1_9AGAM</name>
<comment type="pathway">
    <text evidence="2">Secondary metabolite biosynthesis.</text>
</comment>